<proteinExistence type="predicted"/>
<feature type="compositionally biased region" description="Polar residues" evidence="1">
    <location>
        <begin position="1"/>
        <end position="11"/>
    </location>
</feature>
<name>A0A1I7Y5I9_9BILA</name>
<dbReference type="Proteomes" id="UP000095287">
    <property type="component" value="Unplaced"/>
</dbReference>
<feature type="compositionally biased region" description="Basic and acidic residues" evidence="1">
    <location>
        <begin position="12"/>
        <end position="22"/>
    </location>
</feature>
<reference evidence="3" key="1">
    <citation type="submission" date="2016-11" db="UniProtKB">
        <authorList>
            <consortium name="WormBaseParasite"/>
        </authorList>
    </citation>
    <scope>IDENTIFICATION</scope>
</reference>
<evidence type="ECO:0000313" key="3">
    <source>
        <dbReference type="WBParaSite" id="L893_g12953.t1"/>
    </source>
</evidence>
<organism evidence="2 3">
    <name type="scientific">Steinernema glaseri</name>
    <dbReference type="NCBI Taxonomy" id="37863"/>
    <lineage>
        <taxon>Eukaryota</taxon>
        <taxon>Metazoa</taxon>
        <taxon>Ecdysozoa</taxon>
        <taxon>Nematoda</taxon>
        <taxon>Chromadorea</taxon>
        <taxon>Rhabditida</taxon>
        <taxon>Tylenchina</taxon>
        <taxon>Panagrolaimomorpha</taxon>
        <taxon>Strongyloidoidea</taxon>
        <taxon>Steinernematidae</taxon>
        <taxon>Steinernema</taxon>
    </lineage>
</organism>
<accession>A0A1I7Y5I9</accession>
<evidence type="ECO:0000313" key="2">
    <source>
        <dbReference type="Proteomes" id="UP000095287"/>
    </source>
</evidence>
<sequence>MDSGSISSTMEAQKETKIKEEERRKEIEVLEKKLEEYKRGLAETQKKLAEIKKKQQELDERKSVVQRLYGMMAMRRSQAQTALFLSQLDRDDQE</sequence>
<protein>
    <submittedName>
        <fullName evidence="3">RAB6-interacting golgin</fullName>
    </submittedName>
</protein>
<keyword evidence="2" id="KW-1185">Reference proteome</keyword>
<dbReference type="WBParaSite" id="L893_g12953.t1">
    <property type="protein sequence ID" value="L893_g12953.t1"/>
    <property type="gene ID" value="L893_g12953"/>
</dbReference>
<dbReference type="AlphaFoldDB" id="A0A1I7Y5I9"/>
<evidence type="ECO:0000256" key="1">
    <source>
        <dbReference type="SAM" id="MobiDB-lite"/>
    </source>
</evidence>
<feature type="region of interest" description="Disordered" evidence="1">
    <location>
        <begin position="1"/>
        <end position="22"/>
    </location>
</feature>